<organism evidence="1 2">
    <name type="scientific">Coccidioides immitis (strain RS)</name>
    <name type="common">Valley fever fungus</name>
    <dbReference type="NCBI Taxonomy" id="246410"/>
    <lineage>
        <taxon>Eukaryota</taxon>
        <taxon>Fungi</taxon>
        <taxon>Dikarya</taxon>
        <taxon>Ascomycota</taxon>
        <taxon>Pezizomycotina</taxon>
        <taxon>Eurotiomycetes</taxon>
        <taxon>Eurotiomycetidae</taxon>
        <taxon>Onygenales</taxon>
        <taxon>Onygenaceae</taxon>
        <taxon>Coccidioides</taxon>
    </lineage>
</organism>
<gene>
    <name evidence="1" type="ORF">CIMG_12944</name>
</gene>
<dbReference type="GeneID" id="24164571"/>
<reference evidence="2" key="1">
    <citation type="journal article" date="2009" name="Genome Res.">
        <title>Comparative genomic analyses of the human fungal pathogens Coccidioides and their relatives.</title>
        <authorList>
            <person name="Sharpton T.J."/>
            <person name="Stajich J.E."/>
            <person name="Rounsley S.D."/>
            <person name="Gardner M.J."/>
            <person name="Wortman J.R."/>
            <person name="Jordar V.S."/>
            <person name="Maiti R."/>
            <person name="Kodira C.D."/>
            <person name="Neafsey D.E."/>
            <person name="Zeng Q."/>
            <person name="Hung C.-Y."/>
            <person name="McMahan C."/>
            <person name="Muszewska A."/>
            <person name="Grynberg M."/>
            <person name="Mandel M.A."/>
            <person name="Kellner E.M."/>
            <person name="Barker B.M."/>
            <person name="Galgiani J.N."/>
            <person name="Orbach M.J."/>
            <person name="Kirkland T.N."/>
            <person name="Cole G.T."/>
            <person name="Henn M.R."/>
            <person name="Birren B.W."/>
            <person name="Taylor J.W."/>
        </authorList>
    </citation>
    <scope>NUCLEOTIDE SEQUENCE [LARGE SCALE GENOMIC DNA]</scope>
    <source>
        <strain evidence="2">RS</strain>
    </source>
</reference>
<proteinExistence type="predicted"/>
<dbReference type="EMBL" id="GG704912">
    <property type="protein sequence ID" value="EAS28627.3"/>
    <property type="molecule type" value="Genomic_DNA"/>
</dbReference>
<dbReference type="Proteomes" id="UP000001261">
    <property type="component" value="Unassembled WGS sequence"/>
</dbReference>
<sequence length="65" mass="7271">MGFVGKWAIIKASLAYPTKKSSMGNCVVAEFQKLQHQYLFGAAKSIYKDPAEPNYSMRNHWACTG</sequence>
<dbReference type="InParanoid" id="J3K391"/>
<evidence type="ECO:0000313" key="1">
    <source>
        <dbReference type="EMBL" id="EAS28627.3"/>
    </source>
</evidence>
<protein>
    <submittedName>
        <fullName evidence="1">Uncharacterized protein</fullName>
    </submittedName>
</protein>
<evidence type="ECO:0000313" key="2">
    <source>
        <dbReference type="Proteomes" id="UP000001261"/>
    </source>
</evidence>
<name>J3K391_COCIM</name>
<accession>J3K391</accession>
<keyword evidence="2" id="KW-1185">Reference proteome</keyword>
<dbReference type="RefSeq" id="XP_001240210.2">
    <property type="nucleotide sequence ID" value="XM_001240209.2"/>
</dbReference>
<reference evidence="2" key="2">
    <citation type="journal article" date="2010" name="Genome Res.">
        <title>Population genomic sequencing of Coccidioides fungi reveals recent hybridization and transposon control.</title>
        <authorList>
            <person name="Neafsey D.E."/>
            <person name="Barker B.M."/>
            <person name="Sharpton T.J."/>
            <person name="Stajich J.E."/>
            <person name="Park D.J."/>
            <person name="Whiston E."/>
            <person name="Hung C.-Y."/>
            <person name="McMahan C."/>
            <person name="White J."/>
            <person name="Sykes S."/>
            <person name="Heiman D."/>
            <person name="Young S."/>
            <person name="Zeng Q."/>
            <person name="Abouelleil A."/>
            <person name="Aftuck L."/>
            <person name="Bessette D."/>
            <person name="Brown A."/>
            <person name="FitzGerald M."/>
            <person name="Lui A."/>
            <person name="Macdonald J.P."/>
            <person name="Priest M."/>
            <person name="Orbach M.J."/>
            <person name="Galgiani J.N."/>
            <person name="Kirkland T.N."/>
            <person name="Cole G.T."/>
            <person name="Birren B.W."/>
            <person name="Henn M.R."/>
            <person name="Taylor J.W."/>
            <person name="Rounsley S.D."/>
        </authorList>
    </citation>
    <scope>GENOME REANNOTATION</scope>
    <source>
        <strain evidence="2">RS</strain>
    </source>
</reference>
<dbReference type="KEGG" id="cim:CIMG_12944"/>
<dbReference type="AlphaFoldDB" id="J3K391"/>
<dbReference type="VEuPathDB" id="FungiDB:CIMG_12944"/>